<evidence type="ECO:0000313" key="2">
    <source>
        <dbReference type="EMBL" id="AEE16974.1"/>
    </source>
</evidence>
<accession>F4LPB2</accession>
<name>F4LPB2_TREBD</name>
<dbReference type="AlphaFoldDB" id="F4LPB2"/>
<dbReference type="InterPro" id="IPR043129">
    <property type="entry name" value="ATPase_NBD"/>
</dbReference>
<dbReference type="Proteomes" id="UP000006546">
    <property type="component" value="Chromosome"/>
</dbReference>
<organism evidence="2 3">
    <name type="scientific">Treponema brennaborense (strain DSM 12168 / CIP 105900 / DD5/3)</name>
    <dbReference type="NCBI Taxonomy" id="906968"/>
    <lineage>
        <taxon>Bacteria</taxon>
        <taxon>Pseudomonadati</taxon>
        <taxon>Spirochaetota</taxon>
        <taxon>Spirochaetia</taxon>
        <taxon>Spirochaetales</taxon>
        <taxon>Treponemataceae</taxon>
        <taxon>Treponema</taxon>
    </lineage>
</organism>
<proteinExistence type="predicted"/>
<protein>
    <submittedName>
        <fullName evidence="2">Universal protein YeaZ</fullName>
    </submittedName>
</protein>
<dbReference type="EMBL" id="CP002696">
    <property type="protein sequence ID" value="AEE16974.1"/>
    <property type="molecule type" value="Genomic_DNA"/>
</dbReference>
<dbReference type="Gene3D" id="3.30.420.40">
    <property type="match status" value="2"/>
</dbReference>
<dbReference type="KEGG" id="tbe:Trebr_1551"/>
<dbReference type="InterPro" id="IPR000905">
    <property type="entry name" value="Gcp-like_dom"/>
</dbReference>
<dbReference type="RefSeq" id="WP_013758679.1">
    <property type="nucleotide sequence ID" value="NC_015500.1"/>
</dbReference>
<dbReference type="eggNOG" id="COG1214">
    <property type="taxonomic scope" value="Bacteria"/>
</dbReference>
<keyword evidence="3" id="KW-1185">Reference proteome</keyword>
<sequence>MKALAIDSAVSGITVAAVNDEKKASLFLDIGMKQSEKLLPAVQYVMEQVQLQPGELEFTVLDKGPGSFTGLRLGFAALKALELAFTCPVYGVTTLDAYAYPYKAWPGSVLAVIDAKKDRLYAALYRNGTQTHAPADAEPEKIRSWLDGEQPVLLVGADAAFAYRTLTEGYESELDLRYFGNIQASASDALFAIADGMRQNGEAPLAPYEGPLYLRKSEAEESVGKPR</sequence>
<evidence type="ECO:0000313" key="3">
    <source>
        <dbReference type="Proteomes" id="UP000006546"/>
    </source>
</evidence>
<dbReference type="HOGENOM" id="CLU_064886_0_1_12"/>
<reference evidence="3" key="1">
    <citation type="submission" date="2011-04" db="EMBL/GenBank/DDBJ databases">
        <title>The complete genome of Treponema brennaborense DSM 12168.</title>
        <authorList>
            <person name="Lucas S."/>
            <person name="Han J."/>
            <person name="Lapidus A."/>
            <person name="Bruce D."/>
            <person name="Goodwin L."/>
            <person name="Pitluck S."/>
            <person name="Peters L."/>
            <person name="Kyrpides N."/>
            <person name="Mavromatis K."/>
            <person name="Ivanova N."/>
            <person name="Mikhailova N."/>
            <person name="Pagani I."/>
            <person name="Teshima H."/>
            <person name="Detter J.C."/>
            <person name="Tapia R."/>
            <person name="Han C."/>
            <person name="Land M."/>
            <person name="Hauser L."/>
            <person name="Markowitz V."/>
            <person name="Cheng J.-F."/>
            <person name="Hugenholtz P."/>
            <person name="Woyke T."/>
            <person name="Wu D."/>
            <person name="Gronow S."/>
            <person name="Wellnitz S."/>
            <person name="Brambilla E."/>
            <person name="Klenk H.-P."/>
            <person name="Eisen J.A."/>
        </authorList>
    </citation>
    <scope>NUCLEOTIDE SEQUENCE [LARGE SCALE GENOMIC DNA]</scope>
    <source>
        <strain evidence="3">DSM 12168 / CIP 105900 / DD5/3</strain>
    </source>
</reference>
<gene>
    <name evidence="2" type="ordered locus">Trebr_1551</name>
</gene>
<dbReference type="STRING" id="906968.Trebr_1551"/>
<dbReference type="SUPFAM" id="SSF53067">
    <property type="entry name" value="Actin-like ATPase domain"/>
    <property type="match status" value="2"/>
</dbReference>
<evidence type="ECO:0000259" key="1">
    <source>
        <dbReference type="Pfam" id="PF00814"/>
    </source>
</evidence>
<dbReference type="GO" id="GO:0002949">
    <property type="term" value="P:tRNA threonylcarbamoyladenosine modification"/>
    <property type="evidence" value="ECO:0007669"/>
    <property type="project" value="InterPro"/>
</dbReference>
<dbReference type="NCBIfam" id="TIGR03725">
    <property type="entry name" value="T6A_YeaZ"/>
    <property type="match status" value="1"/>
</dbReference>
<dbReference type="Pfam" id="PF00814">
    <property type="entry name" value="TsaD"/>
    <property type="match status" value="1"/>
</dbReference>
<feature type="domain" description="Gcp-like" evidence="1">
    <location>
        <begin position="35"/>
        <end position="135"/>
    </location>
</feature>
<dbReference type="OrthoDB" id="9784166at2"/>
<dbReference type="InterPro" id="IPR022496">
    <property type="entry name" value="T6A_TsaB"/>
</dbReference>